<evidence type="ECO:0000256" key="7">
    <source>
        <dbReference type="SAM" id="Phobius"/>
    </source>
</evidence>
<name>A0AA97H1P4_9FIRM</name>
<feature type="transmembrane region" description="Helical" evidence="7">
    <location>
        <begin position="199"/>
        <end position="222"/>
    </location>
</feature>
<dbReference type="PANTHER" id="PTHR43744:SF9">
    <property type="entry name" value="POLYGALACTURONAN_RHAMNOGALACTURONAN TRANSPORT SYSTEM PERMEASE PROTEIN YTCP"/>
    <property type="match status" value="1"/>
</dbReference>
<evidence type="ECO:0000313" key="9">
    <source>
        <dbReference type="EMBL" id="WOC32638.1"/>
    </source>
</evidence>
<feature type="transmembrane region" description="Helical" evidence="7">
    <location>
        <begin position="157"/>
        <end position="178"/>
    </location>
</feature>
<dbReference type="RefSeq" id="WP_275844503.1">
    <property type="nucleotide sequence ID" value="NZ_CP135996.1"/>
</dbReference>
<comment type="subcellular location">
    <subcellularLocation>
        <location evidence="1">Cell membrane</location>
        <topology evidence="1">Multi-pass membrane protein</topology>
    </subcellularLocation>
</comment>
<evidence type="ECO:0000256" key="4">
    <source>
        <dbReference type="ARBA" id="ARBA00022692"/>
    </source>
</evidence>
<dbReference type="InterPro" id="IPR000515">
    <property type="entry name" value="MetI-like"/>
</dbReference>
<dbReference type="PROSITE" id="PS50928">
    <property type="entry name" value="ABC_TM1"/>
    <property type="match status" value="1"/>
</dbReference>
<dbReference type="InterPro" id="IPR035906">
    <property type="entry name" value="MetI-like_sf"/>
</dbReference>
<dbReference type="KEGG" id="carl:PXC00_01840"/>
<evidence type="ECO:0000256" key="3">
    <source>
        <dbReference type="ARBA" id="ARBA00022475"/>
    </source>
</evidence>
<proteinExistence type="predicted"/>
<keyword evidence="5 7" id="KW-1133">Transmembrane helix</keyword>
<evidence type="ECO:0000313" key="10">
    <source>
        <dbReference type="Proteomes" id="UP001300604"/>
    </source>
</evidence>
<evidence type="ECO:0000256" key="2">
    <source>
        <dbReference type="ARBA" id="ARBA00022448"/>
    </source>
</evidence>
<dbReference type="GO" id="GO:0005886">
    <property type="term" value="C:plasma membrane"/>
    <property type="evidence" value="ECO:0007669"/>
    <property type="project" value="UniProtKB-SubCell"/>
</dbReference>
<gene>
    <name evidence="9" type="ORF">PXC00_01840</name>
</gene>
<keyword evidence="4 7" id="KW-0812">Transmembrane</keyword>
<feature type="transmembrane region" description="Helical" evidence="7">
    <location>
        <begin position="95"/>
        <end position="114"/>
    </location>
</feature>
<feature type="domain" description="ABC transmembrane type-1" evidence="8">
    <location>
        <begin position="91"/>
        <end position="291"/>
    </location>
</feature>
<evidence type="ECO:0000256" key="1">
    <source>
        <dbReference type="ARBA" id="ARBA00004651"/>
    </source>
</evidence>
<keyword evidence="6 7" id="KW-0472">Membrane</keyword>
<feature type="transmembrane region" description="Helical" evidence="7">
    <location>
        <begin position="30"/>
        <end position="52"/>
    </location>
</feature>
<feature type="transmembrane region" description="Helical" evidence="7">
    <location>
        <begin position="126"/>
        <end position="145"/>
    </location>
</feature>
<organism evidence="9 10">
    <name type="scientific">Caproicibacterium argilliputei</name>
    <dbReference type="NCBI Taxonomy" id="3030016"/>
    <lineage>
        <taxon>Bacteria</taxon>
        <taxon>Bacillati</taxon>
        <taxon>Bacillota</taxon>
        <taxon>Clostridia</taxon>
        <taxon>Eubacteriales</taxon>
        <taxon>Oscillospiraceae</taxon>
        <taxon>Caproicibacterium</taxon>
    </lineage>
</organism>
<evidence type="ECO:0000259" key="8">
    <source>
        <dbReference type="PROSITE" id="PS50928"/>
    </source>
</evidence>
<evidence type="ECO:0000256" key="6">
    <source>
        <dbReference type="ARBA" id="ARBA00023136"/>
    </source>
</evidence>
<sequence>MPSISAVKTAKREKGYSGMKPTKGYRVFQVFNVILLLLVVMITLYPVLYLVAQSFSAQKYIYAGEVTLIPKGFNVDTYKIVMADQQFWIGYGNTVLYTVVGTAINLAMTMMFAYPLSKKNLIGNRFFTLFAVFTMYFGGGLIPNYLLVNSLHMKNTIWAIVIPGAISTFNLLIMKTSFEQLPKELEEAAAVDGLSTYGIFFRIVIPLSSAIIATMVLFYAVGNWNNWFGPMLYLDDKNLQPVTLYLRNLIAGASATSGGVQDDMEAQQIASNIKSTTMVLTVLPIVCIYPFLQKYFVSGVLLGAVKE</sequence>
<dbReference type="GO" id="GO:0055085">
    <property type="term" value="P:transmembrane transport"/>
    <property type="evidence" value="ECO:0007669"/>
    <property type="project" value="InterPro"/>
</dbReference>
<dbReference type="CDD" id="cd06261">
    <property type="entry name" value="TM_PBP2"/>
    <property type="match status" value="1"/>
</dbReference>
<reference evidence="9" key="2">
    <citation type="submission" date="2024-06" db="EMBL/GenBank/DDBJ databases">
        <title>Caproicibacterium argilliputei sp. nov, a novel caproic acid producing anaerobic bacterium isolated from pit mud.</title>
        <authorList>
            <person name="Xia S."/>
        </authorList>
    </citation>
    <scope>NUCLEOTIDE SEQUENCE</scope>
    <source>
        <strain evidence="9">ZCY20-5</strain>
    </source>
</reference>
<reference evidence="9" key="1">
    <citation type="submission" date="2023-09" db="EMBL/GenBank/DDBJ databases">
        <authorList>
            <person name="Zeng C."/>
        </authorList>
    </citation>
    <scope>NUCLEOTIDE SEQUENCE</scope>
    <source>
        <strain evidence="9">ZCY20-5</strain>
    </source>
</reference>
<keyword evidence="2" id="KW-0813">Transport</keyword>
<dbReference type="Gene3D" id="1.10.3720.10">
    <property type="entry name" value="MetI-like"/>
    <property type="match status" value="1"/>
</dbReference>
<feature type="transmembrane region" description="Helical" evidence="7">
    <location>
        <begin position="272"/>
        <end position="292"/>
    </location>
</feature>
<dbReference type="SUPFAM" id="SSF161098">
    <property type="entry name" value="MetI-like"/>
    <property type="match status" value="1"/>
</dbReference>
<keyword evidence="10" id="KW-1185">Reference proteome</keyword>
<keyword evidence="3" id="KW-1003">Cell membrane</keyword>
<evidence type="ECO:0000256" key="5">
    <source>
        <dbReference type="ARBA" id="ARBA00022989"/>
    </source>
</evidence>
<dbReference type="AlphaFoldDB" id="A0AA97H1P4"/>
<dbReference type="PANTHER" id="PTHR43744">
    <property type="entry name" value="ABC TRANSPORTER PERMEASE PROTEIN MG189-RELATED-RELATED"/>
    <property type="match status" value="1"/>
</dbReference>
<dbReference type="EMBL" id="CP135996">
    <property type="protein sequence ID" value="WOC32638.1"/>
    <property type="molecule type" value="Genomic_DNA"/>
</dbReference>
<accession>A0AA97H1P4</accession>
<dbReference type="Proteomes" id="UP001300604">
    <property type="component" value="Chromosome"/>
</dbReference>
<protein>
    <submittedName>
        <fullName evidence="9">Carbohydrate ABC transporter permease</fullName>
    </submittedName>
</protein>